<feature type="domain" description="RNA polymerase sigma factor 70 region 4 type 2" evidence="6">
    <location>
        <begin position="111"/>
        <end position="159"/>
    </location>
</feature>
<dbReference type="InterPro" id="IPR013325">
    <property type="entry name" value="RNA_pol_sigma_r2"/>
</dbReference>
<dbReference type="SUPFAM" id="SSF88946">
    <property type="entry name" value="Sigma2 domain of RNA polymerase sigma factors"/>
    <property type="match status" value="1"/>
</dbReference>
<protein>
    <submittedName>
        <fullName evidence="7">RNA polymerase sigma-70 factor (ECF subfamily)</fullName>
    </submittedName>
</protein>
<dbReference type="Pfam" id="PF08281">
    <property type="entry name" value="Sigma70_r4_2"/>
    <property type="match status" value="1"/>
</dbReference>
<evidence type="ECO:0000259" key="6">
    <source>
        <dbReference type="Pfam" id="PF08281"/>
    </source>
</evidence>
<dbReference type="GO" id="GO:0016987">
    <property type="term" value="F:sigma factor activity"/>
    <property type="evidence" value="ECO:0007669"/>
    <property type="project" value="UniProtKB-KW"/>
</dbReference>
<dbReference type="GO" id="GO:0006352">
    <property type="term" value="P:DNA-templated transcription initiation"/>
    <property type="evidence" value="ECO:0007669"/>
    <property type="project" value="InterPro"/>
</dbReference>
<comment type="similarity">
    <text evidence="1">Belongs to the sigma-70 factor family. ECF subfamily.</text>
</comment>
<reference evidence="7 8" key="1">
    <citation type="submission" date="2019-03" db="EMBL/GenBank/DDBJ databases">
        <title>Genomic Encyclopedia of Type Strains, Phase IV (KMG-IV): sequencing the most valuable type-strain genomes for metagenomic binning, comparative biology and taxonomic classification.</title>
        <authorList>
            <person name="Goeker M."/>
        </authorList>
    </citation>
    <scope>NUCLEOTIDE SEQUENCE [LARGE SCALE GENOMIC DNA]</scope>
    <source>
        <strain evidence="7 8">DSM 12121</strain>
    </source>
</reference>
<dbReference type="PANTHER" id="PTHR43133:SF63">
    <property type="entry name" value="RNA POLYMERASE SIGMA FACTOR FECI-RELATED"/>
    <property type="match status" value="1"/>
</dbReference>
<dbReference type="InterPro" id="IPR039425">
    <property type="entry name" value="RNA_pol_sigma-70-like"/>
</dbReference>
<keyword evidence="3" id="KW-0731">Sigma factor</keyword>
<evidence type="ECO:0000256" key="1">
    <source>
        <dbReference type="ARBA" id="ARBA00010641"/>
    </source>
</evidence>
<accession>A0A4R6EE59</accession>
<keyword evidence="8" id="KW-1185">Reference proteome</keyword>
<evidence type="ECO:0000256" key="3">
    <source>
        <dbReference type="ARBA" id="ARBA00023082"/>
    </source>
</evidence>
<evidence type="ECO:0000313" key="7">
    <source>
        <dbReference type="EMBL" id="TDN55759.1"/>
    </source>
</evidence>
<organism evidence="7 8">
    <name type="scientific">Azoarcus indigens</name>
    <dbReference type="NCBI Taxonomy" id="29545"/>
    <lineage>
        <taxon>Bacteria</taxon>
        <taxon>Pseudomonadati</taxon>
        <taxon>Pseudomonadota</taxon>
        <taxon>Betaproteobacteria</taxon>
        <taxon>Rhodocyclales</taxon>
        <taxon>Zoogloeaceae</taxon>
        <taxon>Azoarcus</taxon>
    </lineage>
</organism>
<keyword evidence="2" id="KW-0805">Transcription regulation</keyword>
<dbReference type="Proteomes" id="UP000295129">
    <property type="component" value="Unassembled WGS sequence"/>
</dbReference>
<feature type="domain" description="RNA polymerase sigma-70 region 2" evidence="5">
    <location>
        <begin position="13"/>
        <end position="76"/>
    </location>
</feature>
<evidence type="ECO:0000259" key="5">
    <source>
        <dbReference type="Pfam" id="PF04542"/>
    </source>
</evidence>
<gene>
    <name evidence="7" type="ORF">C7389_10391</name>
</gene>
<sequence>MAEDMLSQLRGILVQRYERIRHSLALKLGSPDLAGDALHETWLRLEAANIAGPVKNPQAYLTRMAVNLAIDVKRAEGHMLMSSDEVDALMEMVPDPAPGPAKVAEDRAQLRELQDILSRMPARRREILILVRWEGWAHKDVAHHLGVSVRVVEHELKAAQALCAARLSRRNGEAQ</sequence>
<dbReference type="SUPFAM" id="SSF88659">
    <property type="entry name" value="Sigma3 and sigma4 domains of RNA polymerase sigma factors"/>
    <property type="match status" value="1"/>
</dbReference>
<dbReference type="EMBL" id="SNVV01000003">
    <property type="protein sequence ID" value="TDN55759.1"/>
    <property type="molecule type" value="Genomic_DNA"/>
</dbReference>
<dbReference type="InterPro" id="IPR014284">
    <property type="entry name" value="RNA_pol_sigma-70_dom"/>
</dbReference>
<dbReference type="Gene3D" id="1.10.10.10">
    <property type="entry name" value="Winged helix-like DNA-binding domain superfamily/Winged helix DNA-binding domain"/>
    <property type="match status" value="1"/>
</dbReference>
<comment type="caution">
    <text evidence="7">The sequence shown here is derived from an EMBL/GenBank/DDBJ whole genome shotgun (WGS) entry which is preliminary data.</text>
</comment>
<proteinExistence type="inferred from homology"/>
<keyword evidence="4" id="KW-0804">Transcription</keyword>
<dbReference type="InterPro" id="IPR013249">
    <property type="entry name" value="RNA_pol_sigma70_r4_t2"/>
</dbReference>
<dbReference type="AlphaFoldDB" id="A0A4R6EE59"/>
<dbReference type="InterPro" id="IPR013324">
    <property type="entry name" value="RNA_pol_sigma_r3/r4-like"/>
</dbReference>
<evidence type="ECO:0000313" key="8">
    <source>
        <dbReference type="Proteomes" id="UP000295129"/>
    </source>
</evidence>
<dbReference type="InterPro" id="IPR036388">
    <property type="entry name" value="WH-like_DNA-bd_sf"/>
</dbReference>
<evidence type="ECO:0000256" key="2">
    <source>
        <dbReference type="ARBA" id="ARBA00023015"/>
    </source>
</evidence>
<dbReference type="Gene3D" id="1.10.1740.10">
    <property type="match status" value="1"/>
</dbReference>
<name>A0A4R6EE59_9RHOO</name>
<evidence type="ECO:0000256" key="4">
    <source>
        <dbReference type="ARBA" id="ARBA00023163"/>
    </source>
</evidence>
<dbReference type="Pfam" id="PF04542">
    <property type="entry name" value="Sigma70_r2"/>
    <property type="match status" value="1"/>
</dbReference>
<dbReference type="NCBIfam" id="TIGR02937">
    <property type="entry name" value="sigma70-ECF"/>
    <property type="match status" value="1"/>
</dbReference>
<dbReference type="PANTHER" id="PTHR43133">
    <property type="entry name" value="RNA POLYMERASE ECF-TYPE SIGMA FACTO"/>
    <property type="match status" value="1"/>
</dbReference>
<dbReference type="OrthoDB" id="8589148at2"/>
<dbReference type="GO" id="GO:0003677">
    <property type="term" value="F:DNA binding"/>
    <property type="evidence" value="ECO:0007669"/>
    <property type="project" value="InterPro"/>
</dbReference>
<dbReference type="InterPro" id="IPR007627">
    <property type="entry name" value="RNA_pol_sigma70_r2"/>
</dbReference>